<keyword evidence="3" id="KW-1185">Reference proteome</keyword>
<proteinExistence type="predicted"/>
<organism evidence="2 3">
    <name type="scientific">Triparma retinervis</name>
    <dbReference type="NCBI Taxonomy" id="2557542"/>
    <lineage>
        <taxon>Eukaryota</taxon>
        <taxon>Sar</taxon>
        <taxon>Stramenopiles</taxon>
        <taxon>Ochrophyta</taxon>
        <taxon>Bolidophyceae</taxon>
        <taxon>Parmales</taxon>
        <taxon>Triparmaceae</taxon>
        <taxon>Triparma</taxon>
    </lineage>
</organism>
<dbReference type="EMBL" id="BRXZ01003877">
    <property type="protein sequence ID" value="GMH63743.1"/>
    <property type="molecule type" value="Genomic_DNA"/>
</dbReference>
<name>A0A9W7A6U8_9STRA</name>
<feature type="region of interest" description="Disordered" evidence="1">
    <location>
        <begin position="162"/>
        <end position="297"/>
    </location>
</feature>
<evidence type="ECO:0000313" key="2">
    <source>
        <dbReference type="EMBL" id="GMH63743.1"/>
    </source>
</evidence>
<accession>A0A9W7A6U8</accession>
<evidence type="ECO:0000256" key="1">
    <source>
        <dbReference type="SAM" id="MobiDB-lite"/>
    </source>
</evidence>
<evidence type="ECO:0000313" key="3">
    <source>
        <dbReference type="Proteomes" id="UP001165082"/>
    </source>
</evidence>
<sequence length="297" mass="31898">MTAVCSVSFSHPSSITLVTSTNHPEPPLSDFHEPLGPNTWLSHASIGNPLSDVLQVVGALEGAGWTVITSNQTASDPKSYNFYLSKAAGDGGLHMNGVQMRRQSSTTSEGRALTRRRSTLKLGDPGLPTSSEIKEMRLSSEANDADLNKEKVEWAEGTIVVGGMSPTKTPPKELPSHVKNGTFTDSESDADTPKNRQGRTASAVTRAKQRETAFFAKVSGDQEEKKKAEAAKIATMSAEQREKYEAEMADKAKHDDMKKGHMQRLGMSYNKKRVSALGGRGRGRGRGRGAGAGRGRG</sequence>
<feature type="compositionally biased region" description="Basic and acidic residues" evidence="1">
    <location>
        <begin position="239"/>
        <end position="259"/>
    </location>
</feature>
<reference evidence="2" key="1">
    <citation type="submission" date="2022-07" db="EMBL/GenBank/DDBJ databases">
        <title>Genome analysis of Parmales, a sister group of diatoms, reveals the evolutionary specialization of diatoms from phago-mixotrophs to photoautotrophs.</title>
        <authorList>
            <person name="Ban H."/>
            <person name="Sato S."/>
            <person name="Yoshikawa S."/>
            <person name="Kazumasa Y."/>
            <person name="Nakamura Y."/>
            <person name="Ichinomiya M."/>
            <person name="Saitoh K."/>
            <person name="Sato N."/>
            <person name="Blanc-Mathieu R."/>
            <person name="Endo H."/>
            <person name="Kuwata A."/>
            <person name="Ogata H."/>
        </authorList>
    </citation>
    <scope>NUCLEOTIDE SEQUENCE</scope>
</reference>
<dbReference type="AlphaFoldDB" id="A0A9W7A6U8"/>
<feature type="compositionally biased region" description="Basic and acidic residues" evidence="1">
    <location>
        <begin position="220"/>
        <end position="230"/>
    </location>
</feature>
<dbReference type="Proteomes" id="UP001165082">
    <property type="component" value="Unassembled WGS sequence"/>
</dbReference>
<protein>
    <submittedName>
        <fullName evidence="2">Uncharacterized protein</fullName>
    </submittedName>
</protein>
<comment type="caution">
    <text evidence="2">The sequence shown here is derived from an EMBL/GenBank/DDBJ whole genome shotgun (WGS) entry which is preliminary data.</text>
</comment>
<dbReference type="OrthoDB" id="10399407at2759"/>
<gene>
    <name evidence="2" type="ORF">TrRE_jg13475</name>
</gene>
<feature type="compositionally biased region" description="Gly residues" evidence="1">
    <location>
        <begin position="288"/>
        <end position="297"/>
    </location>
</feature>